<proteinExistence type="predicted"/>
<reference evidence="9 10" key="1">
    <citation type="submission" date="2019-01" db="EMBL/GenBank/DDBJ databases">
        <title>Insights into ecological role of a new deltaproteobacterial order Candidatus Sinidesulfobacterales (Sva0485) by metagenomics and metatranscriptomics.</title>
        <authorList>
            <person name="Tan S."/>
            <person name="Liu J."/>
            <person name="Fang Y."/>
            <person name="Hedlund B.P."/>
            <person name="Lian Z.H."/>
            <person name="Huang L.Y."/>
            <person name="Li J.T."/>
            <person name="Huang L.N."/>
            <person name="Li W.J."/>
            <person name="Jiang H.C."/>
            <person name="Dong H.L."/>
            <person name="Shu W.S."/>
        </authorList>
    </citation>
    <scope>NUCLEOTIDE SEQUENCE [LARGE SCALE GENOMIC DNA]</scope>
    <source>
        <strain evidence="9">AP3</strain>
    </source>
</reference>
<keyword evidence="5" id="KW-0408">Iron</keyword>
<dbReference type="AlphaFoldDB" id="A0A519BDV9"/>
<dbReference type="PROSITE" id="PS00198">
    <property type="entry name" value="4FE4S_FER_1"/>
    <property type="match status" value="1"/>
</dbReference>
<dbReference type="PROSITE" id="PS51379">
    <property type="entry name" value="4FE4S_FER_2"/>
    <property type="match status" value="1"/>
</dbReference>
<evidence type="ECO:0000259" key="8">
    <source>
        <dbReference type="PROSITE" id="PS51379"/>
    </source>
</evidence>
<dbReference type="GO" id="GO:0005886">
    <property type="term" value="C:plasma membrane"/>
    <property type="evidence" value="ECO:0007669"/>
    <property type="project" value="TreeGrafter"/>
</dbReference>
<keyword evidence="6" id="KW-0411">Iron-sulfur</keyword>
<evidence type="ECO:0000256" key="2">
    <source>
        <dbReference type="ARBA" id="ARBA00022485"/>
    </source>
</evidence>
<protein>
    <submittedName>
        <fullName evidence="9">4Fe-4S binding protein</fullName>
    </submittedName>
</protein>
<feature type="transmembrane region" description="Helical" evidence="7">
    <location>
        <begin position="21"/>
        <end position="38"/>
    </location>
</feature>
<dbReference type="PANTHER" id="PTHR30176">
    <property type="entry name" value="FERREDOXIN-TYPE PROTEIN NAPH"/>
    <property type="match status" value="1"/>
</dbReference>
<keyword evidence="3" id="KW-0479">Metal-binding</keyword>
<feature type="transmembrane region" description="Helical" evidence="7">
    <location>
        <begin position="120"/>
        <end position="143"/>
    </location>
</feature>
<dbReference type="InterPro" id="IPR017900">
    <property type="entry name" value="4Fe4S_Fe_S_CS"/>
</dbReference>
<dbReference type="InterPro" id="IPR017896">
    <property type="entry name" value="4Fe4S_Fe-S-bd"/>
</dbReference>
<evidence type="ECO:0000256" key="1">
    <source>
        <dbReference type="ARBA" id="ARBA00022448"/>
    </source>
</evidence>
<dbReference type="GO" id="GO:0046872">
    <property type="term" value="F:metal ion binding"/>
    <property type="evidence" value="ECO:0007669"/>
    <property type="project" value="UniProtKB-KW"/>
</dbReference>
<feature type="domain" description="4Fe-4S ferredoxin-type" evidence="8">
    <location>
        <begin position="221"/>
        <end position="251"/>
    </location>
</feature>
<sequence length="406" mass="46779">MKNKKDSKITGLLIFRRFTQFLIIFLLFLTPVLGFIRFDKKNDSIWLLHHEIFLNSVSVYEVTLFISFLVITGYLIYLLFGRVWCGFFCPQLTIYEFRDYAINKIKRIFNGERRGFPEKIVTGLFIAAFSAILTYSVSSYFINFNNFGSFNFENLLYPLLIVFPLFIIDLTALRPKMCDYCLYGYTQSSLSDENSIGISYKPSGTVCKTCSDCKDVCPQGFDPRNTHFRTCFNCAKCVDACPEKFIKFGFRGKNNRLSFLNYKAGFLVIVMAALGFLMYLAPLRAGKIRFTAANYNLYHYWNYNSSKLKGYFLNKFIINATNFTNKKIKVKPEANNPVLSKHQFLKGGKQFAVLNPHEKERLIFYVGVKRGALSPGVHDFKLSLVSPENGKPYETNIVSIYVPRKA</sequence>
<name>A0A519BDV9_9DELT</name>
<keyword evidence="7" id="KW-0472">Membrane</keyword>
<dbReference type="EMBL" id="SGBD01000001">
    <property type="protein sequence ID" value="RZD15443.1"/>
    <property type="molecule type" value="Genomic_DNA"/>
</dbReference>
<keyword evidence="7" id="KW-0812">Transmembrane</keyword>
<evidence type="ECO:0000256" key="5">
    <source>
        <dbReference type="ARBA" id="ARBA00023004"/>
    </source>
</evidence>
<keyword evidence="4" id="KW-0249">Electron transport</keyword>
<dbReference type="InterPro" id="IPR051684">
    <property type="entry name" value="Electron_Trans/Redox"/>
</dbReference>
<keyword evidence="7" id="KW-1133">Transmembrane helix</keyword>
<keyword evidence="1" id="KW-0813">Transport</keyword>
<evidence type="ECO:0000256" key="3">
    <source>
        <dbReference type="ARBA" id="ARBA00022723"/>
    </source>
</evidence>
<evidence type="ECO:0000256" key="6">
    <source>
        <dbReference type="ARBA" id="ARBA00023014"/>
    </source>
</evidence>
<keyword evidence="2" id="KW-0004">4Fe-4S</keyword>
<feature type="transmembrane region" description="Helical" evidence="7">
    <location>
        <begin position="58"/>
        <end position="80"/>
    </location>
</feature>
<organism evidence="9 10">
    <name type="scientific">Candidatus Acidulodesulfobacterium ferriphilum</name>
    <dbReference type="NCBI Taxonomy" id="2597223"/>
    <lineage>
        <taxon>Bacteria</taxon>
        <taxon>Deltaproteobacteria</taxon>
        <taxon>Candidatus Acidulodesulfobacterales</taxon>
        <taxon>Candidatus Acidulodesulfobacterium</taxon>
    </lineage>
</organism>
<dbReference type="Pfam" id="PF13746">
    <property type="entry name" value="Fer4_18"/>
    <property type="match status" value="1"/>
</dbReference>
<evidence type="ECO:0000256" key="4">
    <source>
        <dbReference type="ARBA" id="ARBA00022982"/>
    </source>
</evidence>
<dbReference type="GO" id="GO:0051539">
    <property type="term" value="F:4 iron, 4 sulfur cluster binding"/>
    <property type="evidence" value="ECO:0007669"/>
    <property type="project" value="UniProtKB-KW"/>
</dbReference>
<evidence type="ECO:0000313" key="10">
    <source>
        <dbReference type="Proteomes" id="UP000320813"/>
    </source>
</evidence>
<dbReference type="Pfam" id="PF12801">
    <property type="entry name" value="Fer4_5"/>
    <property type="match status" value="1"/>
</dbReference>
<feature type="transmembrane region" description="Helical" evidence="7">
    <location>
        <begin position="155"/>
        <end position="173"/>
    </location>
</feature>
<dbReference type="Proteomes" id="UP000320813">
    <property type="component" value="Unassembled WGS sequence"/>
</dbReference>
<evidence type="ECO:0000256" key="7">
    <source>
        <dbReference type="SAM" id="Phobius"/>
    </source>
</evidence>
<accession>A0A519BDV9</accession>
<comment type="caution">
    <text evidence="9">The sequence shown here is derived from an EMBL/GenBank/DDBJ whole genome shotgun (WGS) entry which is preliminary data.</text>
</comment>
<gene>
    <name evidence="9" type="ORF">EVJ47_04000</name>
</gene>
<feature type="transmembrane region" description="Helical" evidence="7">
    <location>
        <begin position="260"/>
        <end position="281"/>
    </location>
</feature>
<dbReference type="SUPFAM" id="SSF54862">
    <property type="entry name" value="4Fe-4S ferredoxins"/>
    <property type="match status" value="1"/>
</dbReference>
<evidence type="ECO:0000313" key="9">
    <source>
        <dbReference type="EMBL" id="RZD15443.1"/>
    </source>
</evidence>
<dbReference type="PANTHER" id="PTHR30176:SF3">
    <property type="entry name" value="FERREDOXIN-TYPE PROTEIN NAPH"/>
    <property type="match status" value="1"/>
</dbReference>